<dbReference type="InterPro" id="IPR027546">
    <property type="entry name" value="Sirtuin_class_III"/>
</dbReference>
<dbReference type="PROSITE" id="PS50305">
    <property type="entry name" value="SIRTUIN"/>
    <property type="match status" value="1"/>
</dbReference>
<keyword evidence="3 4" id="KW-0479">Metal-binding</keyword>
<evidence type="ECO:0000256" key="3">
    <source>
        <dbReference type="HAMAP-Rule" id="MF_01121"/>
    </source>
</evidence>
<organism evidence="6 7">
    <name type="scientific">Mycolicibacterium llatzerense</name>
    <dbReference type="NCBI Taxonomy" id="280871"/>
    <lineage>
        <taxon>Bacteria</taxon>
        <taxon>Bacillati</taxon>
        <taxon>Actinomycetota</taxon>
        <taxon>Actinomycetes</taxon>
        <taxon>Mycobacteriales</taxon>
        <taxon>Mycobacteriaceae</taxon>
        <taxon>Mycolicibacterium</taxon>
    </lineage>
</organism>
<dbReference type="Gene3D" id="3.30.1600.10">
    <property type="entry name" value="SIR2/SIRT2 'Small Domain"/>
    <property type="match status" value="1"/>
</dbReference>
<comment type="function">
    <text evidence="3">NAD-dependent lysine deacetylase and desuccinylase that specifically removes acetyl and succinyl groups on target proteins. Modulates the activities of several proteins which are inactive in their acylated form.</text>
</comment>
<evidence type="ECO:0000256" key="2">
    <source>
        <dbReference type="ARBA" id="ARBA00023027"/>
    </source>
</evidence>
<dbReference type="GO" id="GO:0070403">
    <property type="term" value="F:NAD+ binding"/>
    <property type="evidence" value="ECO:0007669"/>
    <property type="project" value="UniProtKB-UniRule"/>
</dbReference>
<dbReference type="HAMAP" id="MF_01121">
    <property type="entry name" value="Sirtuin_ClassIII"/>
    <property type="match status" value="1"/>
</dbReference>
<comment type="cofactor">
    <cofactor evidence="3">
        <name>Zn(2+)</name>
        <dbReference type="ChEBI" id="CHEBI:29105"/>
    </cofactor>
    <text evidence="3">Binds 1 zinc ion per subunit.</text>
</comment>
<feature type="binding site" evidence="3">
    <location>
        <begin position="203"/>
        <end position="205"/>
    </location>
    <ligand>
        <name>NAD(+)</name>
        <dbReference type="ChEBI" id="CHEBI:57540"/>
    </ligand>
</feature>
<keyword evidence="3 4" id="KW-0862">Zinc</keyword>
<feature type="active site" description="Proton acceptor" evidence="3 4">
    <location>
        <position position="104"/>
    </location>
</feature>
<dbReference type="InterPro" id="IPR026591">
    <property type="entry name" value="Sirtuin_cat_small_dom_sf"/>
</dbReference>
<dbReference type="GO" id="GO:0008270">
    <property type="term" value="F:zinc ion binding"/>
    <property type="evidence" value="ECO:0007669"/>
    <property type="project" value="UniProtKB-UniRule"/>
</dbReference>
<feature type="binding site" evidence="3 4">
    <location>
        <position position="115"/>
    </location>
    <ligand>
        <name>Zn(2+)</name>
        <dbReference type="ChEBI" id="CHEBI:29105"/>
    </ligand>
</feature>
<dbReference type="GO" id="GO:0017136">
    <property type="term" value="F:histone deacetylase activity, NAD-dependent"/>
    <property type="evidence" value="ECO:0007669"/>
    <property type="project" value="TreeGrafter"/>
</dbReference>
<dbReference type="Gene3D" id="3.40.50.1220">
    <property type="entry name" value="TPP-binding domain"/>
    <property type="match status" value="1"/>
</dbReference>
<feature type="binding site" evidence="3 4">
    <location>
        <position position="140"/>
    </location>
    <ligand>
        <name>Zn(2+)</name>
        <dbReference type="ChEBI" id="CHEBI:29105"/>
    </ligand>
</feature>
<feature type="binding site" evidence="3">
    <location>
        <position position="221"/>
    </location>
    <ligand>
        <name>NAD(+)</name>
        <dbReference type="ChEBI" id="CHEBI:57540"/>
    </ligand>
</feature>
<feature type="binding site" evidence="3">
    <location>
        <position position="53"/>
    </location>
    <ligand>
        <name>substrate</name>
    </ligand>
</feature>
<keyword evidence="3" id="KW-0963">Cytoplasm</keyword>
<dbReference type="GO" id="GO:0005737">
    <property type="term" value="C:cytoplasm"/>
    <property type="evidence" value="ECO:0007669"/>
    <property type="project" value="UniProtKB-SubCell"/>
</dbReference>
<proteinExistence type="inferred from homology"/>
<dbReference type="AlphaFoldDB" id="A0A0D1J8T1"/>
<dbReference type="OrthoDB" id="9800582at2"/>
<evidence type="ECO:0000256" key="4">
    <source>
        <dbReference type="PROSITE-ProRule" id="PRU00236"/>
    </source>
</evidence>
<feature type="domain" description="Deacetylase sirtuin-type" evidence="5">
    <location>
        <begin position="1"/>
        <end position="238"/>
    </location>
</feature>
<feature type="binding site" evidence="3">
    <location>
        <begin position="86"/>
        <end position="89"/>
    </location>
    <ligand>
        <name>NAD(+)</name>
        <dbReference type="ChEBI" id="CHEBI:57540"/>
    </ligand>
</feature>
<dbReference type="SUPFAM" id="SSF52467">
    <property type="entry name" value="DHS-like NAD/FAD-binding domain"/>
    <property type="match status" value="1"/>
</dbReference>
<dbReference type="EC" id="2.3.1.286" evidence="3"/>
<name>A0A0D1J8T1_9MYCO</name>
<protein>
    <recommendedName>
        <fullName evidence="3">NAD-dependent protein deacylase</fullName>
        <ecNumber evidence="3">2.3.1.286</ecNumber>
    </recommendedName>
    <alternativeName>
        <fullName evidence="3">Regulatory protein SIR2 homolog</fullName>
    </alternativeName>
</protein>
<evidence type="ECO:0000256" key="1">
    <source>
        <dbReference type="ARBA" id="ARBA00022679"/>
    </source>
</evidence>
<comment type="domain">
    <text evidence="3">2 residues (Tyr-53 and Arg-56) present in a large hydrophobic pocket are probably involved in substrate specificity. They are important for desuccinylation activity, but dispensable for deacetylation activity.</text>
</comment>
<evidence type="ECO:0000313" key="7">
    <source>
        <dbReference type="Proteomes" id="UP000032221"/>
    </source>
</evidence>
<keyword evidence="7" id="KW-1185">Reference proteome</keyword>
<feature type="binding site" evidence="3">
    <location>
        <position position="56"/>
    </location>
    <ligand>
        <name>substrate</name>
    </ligand>
</feature>
<comment type="caution">
    <text evidence="3">Lacks conserved residue(s) required for the propagation of feature annotation.</text>
</comment>
<dbReference type="InterPro" id="IPR003000">
    <property type="entry name" value="Sirtuin"/>
</dbReference>
<dbReference type="Proteomes" id="UP000032221">
    <property type="component" value="Unassembled WGS sequence"/>
</dbReference>
<accession>A0A0D1J8T1</accession>
<dbReference type="PANTHER" id="PTHR11085">
    <property type="entry name" value="NAD-DEPENDENT PROTEIN DEACYLASE SIRTUIN-5, MITOCHONDRIAL-RELATED"/>
    <property type="match status" value="1"/>
</dbReference>
<evidence type="ECO:0000259" key="5">
    <source>
        <dbReference type="PROSITE" id="PS50305"/>
    </source>
</evidence>
<dbReference type="GO" id="GO:0036055">
    <property type="term" value="F:protein-succinyllysine desuccinylase activity"/>
    <property type="evidence" value="ECO:0007669"/>
    <property type="project" value="UniProtKB-UniRule"/>
</dbReference>
<dbReference type="PANTHER" id="PTHR11085:SF4">
    <property type="entry name" value="NAD-DEPENDENT PROTEIN DEACYLASE"/>
    <property type="match status" value="1"/>
</dbReference>
<dbReference type="STRING" id="280871.TL10_04945"/>
<dbReference type="EMBL" id="JXST01000005">
    <property type="protein sequence ID" value="KIU18008.1"/>
    <property type="molecule type" value="Genomic_DNA"/>
</dbReference>
<feature type="binding site" evidence="3 4">
    <location>
        <position position="138"/>
    </location>
    <ligand>
        <name>Zn(2+)</name>
        <dbReference type="ChEBI" id="CHEBI:29105"/>
    </ligand>
</feature>
<dbReference type="Pfam" id="PF02146">
    <property type="entry name" value="SIR2"/>
    <property type="match status" value="1"/>
</dbReference>
<dbReference type="CDD" id="cd01412">
    <property type="entry name" value="SIRT5_Af1_CobB"/>
    <property type="match status" value="1"/>
</dbReference>
<feature type="binding site" evidence="3 4">
    <location>
        <position position="112"/>
    </location>
    <ligand>
        <name>Zn(2+)</name>
        <dbReference type="ChEBI" id="CHEBI:29105"/>
    </ligand>
</feature>
<comment type="similarity">
    <text evidence="3">Belongs to the sirtuin family. Class III subfamily.</text>
</comment>
<dbReference type="RefSeq" id="WP_043395629.1">
    <property type="nucleotide sequence ID" value="NZ_BAAARC010000020.1"/>
</dbReference>
<sequence>MRVTVFSGAGMSADSGVPTFRDAETGLWANTDPYEISSSDAWRRHPERVFAWYLWRHHMMGNVSPNDGHRAVAAWQDYTEVDIVTQNIDNLHERAGSTRVHHLHGSLFQFHCDSCKANFEGTLPEMPEPAITVEPPECYCGGLVRPNVVWFGENLPSDAWNNSVAAVSTADLVITVGTSSVVYPAASLPEAAVQQGIPVIEVNPKPTPFSDQATVSLRETAATALPTLLQRLPELLSTIKQA</sequence>
<keyword evidence="1" id="KW-0808">Transferase</keyword>
<dbReference type="InterPro" id="IPR050134">
    <property type="entry name" value="NAD-dep_sirtuin_deacylases"/>
</dbReference>
<comment type="catalytic activity">
    <reaction evidence="3">
        <text>N(6)-acetyl-L-lysyl-[protein] + NAD(+) + H2O = 2''-O-acetyl-ADP-D-ribose + nicotinamide + L-lysyl-[protein]</text>
        <dbReference type="Rhea" id="RHEA:43636"/>
        <dbReference type="Rhea" id="RHEA-COMP:9752"/>
        <dbReference type="Rhea" id="RHEA-COMP:10731"/>
        <dbReference type="ChEBI" id="CHEBI:15377"/>
        <dbReference type="ChEBI" id="CHEBI:17154"/>
        <dbReference type="ChEBI" id="CHEBI:29969"/>
        <dbReference type="ChEBI" id="CHEBI:57540"/>
        <dbReference type="ChEBI" id="CHEBI:61930"/>
        <dbReference type="ChEBI" id="CHEBI:83767"/>
        <dbReference type="EC" id="2.3.1.286"/>
    </reaction>
</comment>
<comment type="caution">
    <text evidence="6">The sequence shown here is derived from an EMBL/GenBank/DDBJ whole genome shotgun (WGS) entry which is preliminary data.</text>
</comment>
<dbReference type="NCBIfam" id="NF001753">
    <property type="entry name" value="PRK00481.1-3"/>
    <property type="match status" value="1"/>
</dbReference>
<reference evidence="6 7" key="1">
    <citation type="submission" date="2015-01" db="EMBL/GenBank/DDBJ databases">
        <title>Genome sequence of Mycobacterium llatzerense and Mycobacterium immunogenum recovered from brain abscess.</title>
        <authorList>
            <person name="Greninger A.L."/>
            <person name="Langelier C."/>
            <person name="Cunningham G."/>
            <person name="Chiu C.Y."/>
            <person name="Miller S."/>
        </authorList>
    </citation>
    <scope>NUCLEOTIDE SEQUENCE [LARGE SCALE GENOMIC DNA]</scope>
    <source>
        <strain evidence="6 7">CLUC14</strain>
    </source>
</reference>
<dbReference type="InterPro" id="IPR026590">
    <property type="entry name" value="Ssirtuin_cat_dom"/>
</dbReference>
<feature type="binding site" evidence="3">
    <location>
        <begin position="177"/>
        <end position="179"/>
    </location>
    <ligand>
        <name>NAD(+)</name>
        <dbReference type="ChEBI" id="CHEBI:57540"/>
    </ligand>
</feature>
<evidence type="ECO:0000313" key="6">
    <source>
        <dbReference type="EMBL" id="KIU18008.1"/>
    </source>
</evidence>
<keyword evidence="2 3" id="KW-0520">NAD</keyword>
<gene>
    <name evidence="3" type="primary">cobB</name>
    <name evidence="6" type="ORF">TL10_04945</name>
</gene>
<comment type="subcellular location">
    <subcellularLocation>
        <location evidence="3">Cytoplasm</location>
    </subcellularLocation>
</comment>
<dbReference type="InterPro" id="IPR029035">
    <property type="entry name" value="DHS-like_NAD/FAD-binding_dom"/>
</dbReference>
<dbReference type="GO" id="GO:0036054">
    <property type="term" value="F:protein-malonyllysine demalonylase activity"/>
    <property type="evidence" value="ECO:0007669"/>
    <property type="project" value="InterPro"/>
</dbReference>
<dbReference type="PATRIC" id="fig|280871.6.peg.1011"/>
<comment type="catalytic activity">
    <reaction evidence="3">
        <text>N(6)-succinyl-L-lysyl-[protein] + NAD(+) + H2O = 2''-O-succinyl-ADP-D-ribose + nicotinamide + L-lysyl-[protein]</text>
        <dbReference type="Rhea" id="RHEA:47668"/>
        <dbReference type="Rhea" id="RHEA-COMP:9752"/>
        <dbReference type="Rhea" id="RHEA-COMP:11877"/>
        <dbReference type="ChEBI" id="CHEBI:15377"/>
        <dbReference type="ChEBI" id="CHEBI:17154"/>
        <dbReference type="ChEBI" id="CHEBI:29969"/>
        <dbReference type="ChEBI" id="CHEBI:57540"/>
        <dbReference type="ChEBI" id="CHEBI:87830"/>
        <dbReference type="ChEBI" id="CHEBI:87832"/>
    </reaction>
</comment>